<comment type="subcellular location">
    <subcellularLocation>
        <location evidence="1 9">Cell inner membrane</location>
        <topology evidence="1 9">Multi-pass membrane protein</topology>
    </subcellularLocation>
</comment>
<gene>
    <name evidence="11" type="ORF">ATO10_06736</name>
</gene>
<dbReference type="PANTHER" id="PTHR35011">
    <property type="entry name" value="2,3-DIKETO-L-GULONATE TRAP TRANSPORTER SMALL PERMEASE PROTEIN YIAM"/>
    <property type="match status" value="1"/>
</dbReference>
<evidence type="ECO:0000313" key="12">
    <source>
        <dbReference type="Proteomes" id="UP000024836"/>
    </source>
</evidence>
<accession>A0A058ZM31</accession>
<dbReference type="InterPro" id="IPR007387">
    <property type="entry name" value="TRAP_DctQ"/>
</dbReference>
<dbReference type="Proteomes" id="UP000024836">
    <property type="component" value="Unassembled WGS sequence"/>
</dbReference>
<keyword evidence="5 9" id="KW-0812">Transmembrane</keyword>
<evidence type="ECO:0000256" key="6">
    <source>
        <dbReference type="ARBA" id="ARBA00022989"/>
    </source>
</evidence>
<dbReference type="STRING" id="1461693.ATO10_06736"/>
<dbReference type="GO" id="GO:0022857">
    <property type="term" value="F:transmembrane transporter activity"/>
    <property type="evidence" value="ECO:0007669"/>
    <property type="project" value="UniProtKB-UniRule"/>
</dbReference>
<feature type="domain" description="Tripartite ATP-independent periplasmic transporters DctQ component" evidence="10">
    <location>
        <begin position="36"/>
        <end position="169"/>
    </location>
</feature>
<feature type="transmembrane region" description="Helical" evidence="9">
    <location>
        <begin position="25"/>
        <end position="46"/>
    </location>
</feature>
<proteinExistence type="inferred from homology"/>
<dbReference type="InterPro" id="IPR055348">
    <property type="entry name" value="DctQ"/>
</dbReference>
<comment type="similarity">
    <text evidence="8 9">Belongs to the TRAP transporter small permease family.</text>
</comment>
<evidence type="ECO:0000256" key="5">
    <source>
        <dbReference type="ARBA" id="ARBA00022692"/>
    </source>
</evidence>
<evidence type="ECO:0000259" key="10">
    <source>
        <dbReference type="Pfam" id="PF04290"/>
    </source>
</evidence>
<keyword evidence="3" id="KW-1003">Cell membrane</keyword>
<keyword evidence="7 9" id="KW-0472">Membrane</keyword>
<comment type="subunit">
    <text evidence="9">The complex comprises the extracytoplasmic solute receptor protein and the two transmembrane proteins.</text>
</comment>
<keyword evidence="2 9" id="KW-0813">Transport</keyword>
<feature type="transmembrane region" description="Helical" evidence="9">
    <location>
        <begin position="142"/>
        <end position="166"/>
    </location>
</feature>
<feature type="transmembrane region" description="Helical" evidence="9">
    <location>
        <begin position="58"/>
        <end position="75"/>
    </location>
</feature>
<dbReference type="GO" id="GO:0005886">
    <property type="term" value="C:plasma membrane"/>
    <property type="evidence" value="ECO:0007669"/>
    <property type="project" value="UniProtKB-SubCell"/>
</dbReference>
<name>A0A058ZM31_9RHOB</name>
<dbReference type="RefSeq" id="WP_035249673.1">
    <property type="nucleotide sequence ID" value="NZ_AQQY01000003.1"/>
</dbReference>
<keyword evidence="12" id="KW-1185">Reference proteome</keyword>
<comment type="function">
    <text evidence="9">Part of the tripartite ATP-independent periplasmic (TRAP) transport system.</text>
</comment>
<sequence length="190" mass="21863">MANITEVIPKAVGVPLLGSLRVMRWIVIFSGFLMSFTFFAVVIIRYGFGGDLFAYEEWLLAVCFWGFFAGAVLASERGHHINADILGIVIKNPRLRWWRRLIVLTIEFLVTAAILYWGYLMLAEEIGKYPIWKTTPALKIPYFAWRLSIFLGFFFMTIFAAAYLYAHIRGYDVEFGDDFETEETNKGADK</sequence>
<dbReference type="eggNOG" id="COG3090">
    <property type="taxonomic scope" value="Bacteria"/>
</dbReference>
<keyword evidence="4 9" id="KW-0997">Cell inner membrane</keyword>
<dbReference type="EMBL" id="AQQY01000003">
    <property type="protein sequence ID" value="KCV82618.1"/>
    <property type="molecule type" value="Genomic_DNA"/>
</dbReference>
<keyword evidence="6 9" id="KW-1133">Transmembrane helix</keyword>
<evidence type="ECO:0000313" key="11">
    <source>
        <dbReference type="EMBL" id="KCV82618.1"/>
    </source>
</evidence>
<evidence type="ECO:0000256" key="2">
    <source>
        <dbReference type="ARBA" id="ARBA00022448"/>
    </source>
</evidence>
<protein>
    <recommendedName>
        <fullName evidence="9">TRAP transporter small permease protein</fullName>
    </recommendedName>
</protein>
<evidence type="ECO:0000256" key="4">
    <source>
        <dbReference type="ARBA" id="ARBA00022519"/>
    </source>
</evidence>
<dbReference type="OrthoDB" id="7837824at2"/>
<evidence type="ECO:0000256" key="8">
    <source>
        <dbReference type="ARBA" id="ARBA00038436"/>
    </source>
</evidence>
<feature type="transmembrane region" description="Helical" evidence="9">
    <location>
        <begin position="101"/>
        <end position="122"/>
    </location>
</feature>
<evidence type="ECO:0000256" key="3">
    <source>
        <dbReference type="ARBA" id="ARBA00022475"/>
    </source>
</evidence>
<organism evidence="11 12">
    <name type="scientific">Actibacterium atlanticum</name>
    <dbReference type="NCBI Taxonomy" id="1461693"/>
    <lineage>
        <taxon>Bacteria</taxon>
        <taxon>Pseudomonadati</taxon>
        <taxon>Pseudomonadota</taxon>
        <taxon>Alphaproteobacteria</taxon>
        <taxon>Rhodobacterales</taxon>
        <taxon>Roseobacteraceae</taxon>
        <taxon>Actibacterium</taxon>
    </lineage>
</organism>
<dbReference type="AlphaFoldDB" id="A0A058ZM31"/>
<comment type="caution">
    <text evidence="11">The sequence shown here is derived from an EMBL/GenBank/DDBJ whole genome shotgun (WGS) entry which is preliminary data.</text>
</comment>
<dbReference type="PATRIC" id="fig|1461693.3.peg.1367"/>
<evidence type="ECO:0000256" key="9">
    <source>
        <dbReference type="RuleBase" id="RU369079"/>
    </source>
</evidence>
<reference evidence="11 12" key="1">
    <citation type="submission" date="2013-04" db="EMBL/GenBank/DDBJ databases">
        <title>Shimia sp. 22II-S11-Z10 Genome Sequencing.</title>
        <authorList>
            <person name="Lai Q."/>
            <person name="Li G."/>
            <person name="Shao Z."/>
        </authorList>
    </citation>
    <scope>NUCLEOTIDE SEQUENCE [LARGE SCALE GENOMIC DNA]</scope>
    <source>
        <strain evidence="12">22II-S11-Z10</strain>
    </source>
</reference>
<evidence type="ECO:0000256" key="7">
    <source>
        <dbReference type="ARBA" id="ARBA00023136"/>
    </source>
</evidence>
<dbReference type="Pfam" id="PF04290">
    <property type="entry name" value="DctQ"/>
    <property type="match status" value="1"/>
</dbReference>
<evidence type="ECO:0000256" key="1">
    <source>
        <dbReference type="ARBA" id="ARBA00004429"/>
    </source>
</evidence>